<organism evidence="5 6">
    <name type="scientific">Caenorhabditis bovis</name>
    <dbReference type="NCBI Taxonomy" id="2654633"/>
    <lineage>
        <taxon>Eukaryota</taxon>
        <taxon>Metazoa</taxon>
        <taxon>Ecdysozoa</taxon>
        <taxon>Nematoda</taxon>
        <taxon>Chromadorea</taxon>
        <taxon>Rhabditida</taxon>
        <taxon>Rhabditina</taxon>
        <taxon>Rhabditomorpha</taxon>
        <taxon>Rhabditoidea</taxon>
        <taxon>Rhabditidae</taxon>
        <taxon>Peloderinae</taxon>
        <taxon>Caenorhabditis</taxon>
    </lineage>
</organism>
<feature type="domain" description="THO complex subunitTHOC2 C-terminal" evidence="4">
    <location>
        <begin position="169"/>
        <end position="448"/>
    </location>
</feature>
<evidence type="ECO:0000256" key="2">
    <source>
        <dbReference type="SAM" id="Coils"/>
    </source>
</evidence>
<keyword evidence="2" id="KW-0175">Coiled coil</keyword>
<dbReference type="PANTHER" id="PTHR21597">
    <property type="entry name" value="THO2 PROTEIN"/>
    <property type="match status" value="1"/>
</dbReference>
<comment type="caution">
    <text evidence="5">The sequence shown here is derived from an EMBL/GenBank/DDBJ whole genome shotgun (WGS) entry which is preliminary data.</text>
</comment>
<dbReference type="GO" id="GO:0000445">
    <property type="term" value="C:THO complex part of transcription export complex"/>
    <property type="evidence" value="ECO:0007669"/>
    <property type="project" value="TreeGrafter"/>
</dbReference>
<feature type="compositionally biased region" description="Basic and acidic residues" evidence="3">
    <location>
        <begin position="553"/>
        <end position="602"/>
    </location>
</feature>
<sequence>MGAGGYSTARNKRAAQRLRDALLTGDLAVGLCILIGQQKDCIVFRESENLPLKLVGEMVDECNDTLRQLATFLNSYLKSDEYCRRFPSPRALLVDYHLRIEIAMFLTRPKLMAKLADAYDSSKKALKGGEKVKLESAQKTDLFNRAMNETIEQLCDELKPEIDRKMVLVSARMFATFWLLSNYDIEVPTGAYERAVENLKKQAADENNRGKRAEERLKQMEAKLRDEQKRQTEHVERVKTWLETVKDDLFLKAHPKQNYDFFMQTCILPRVLFSELDAMYCAKLVHLLHQQKTAYHFTVFTIDHTFNNILPLICGLTENEANSLGCYMESLLQLAVRWHGDHEIFKKEFEGFPGSITKNPIDYASFRKLNYNWQSRMTKTFTTVLERDDCDYVAIRNCLIIMARLTPVFPLIQNFVQRMEATVTKVRDREKGKRDDLSLKAASYLGKLKMRNVKIYAEASEFAPITVKKVGGVTAAAAAAKKSEQPEVGVEEPVVKKIRISEHLMANGASEKKKRPKIELYEAPRNREKKKDDKQDAEEGEVDSPSPPPSKKSKVEDDKHKKTASKKKESSNDYVKERKIEVKRKDKENGDAKEEKEGKDVAGPEIPEGLVKRDEKLKAKKHEDSHSRKDRSEKKKDRKSADVKVTKIAEAQHKSRDKEKDRSRITEKRLSNR</sequence>
<dbReference type="Pfam" id="PF11262">
    <property type="entry name" value="Tho2"/>
    <property type="match status" value="1"/>
</dbReference>
<dbReference type="Proteomes" id="UP000494206">
    <property type="component" value="Unassembled WGS sequence"/>
</dbReference>
<keyword evidence="6" id="KW-1185">Reference proteome</keyword>
<reference evidence="5 6" key="1">
    <citation type="submission" date="2020-04" db="EMBL/GenBank/DDBJ databases">
        <authorList>
            <person name="Laetsch R D."/>
            <person name="Stevens L."/>
            <person name="Kumar S."/>
            <person name="Blaxter L. M."/>
        </authorList>
    </citation>
    <scope>NUCLEOTIDE SEQUENCE [LARGE SCALE GENOMIC DNA]</scope>
</reference>
<dbReference type="EMBL" id="CADEPM010000003">
    <property type="protein sequence ID" value="CAB3401544.1"/>
    <property type="molecule type" value="Genomic_DNA"/>
</dbReference>
<evidence type="ECO:0000256" key="1">
    <source>
        <dbReference type="ARBA" id="ARBA00047033"/>
    </source>
</evidence>
<accession>A0A8S1EQ89</accession>
<proteinExistence type="predicted"/>
<dbReference type="InterPro" id="IPR040007">
    <property type="entry name" value="Tho2"/>
</dbReference>
<feature type="region of interest" description="Disordered" evidence="3">
    <location>
        <begin position="506"/>
        <end position="673"/>
    </location>
</feature>
<name>A0A8S1EQ89_9PELO</name>
<comment type="subunit">
    <text evidence="1">Component of the THO subcomplex, which is composed of THOC1, THOC2, THOC3, THOC5, THOC6 and THOC7. The THO subcomplex interacts with DDX39B to form the THO-DDX39B complex which multimerizes into a 28-subunit tetrameric assembly. Component of the transcription/export (TREX) complex at least composed of ALYREF/THOC4, DDX39B, SARNP/CIP29, CHTOP and the THO subcomplex; in the complex interacts with THOC1, THOC3, THOC5, THOC7 and DDX39B. TREX seems to have a dynamic structure involving ATP-dependent remodeling. Interacts with POLDIP3 and ZC3H11A.</text>
</comment>
<evidence type="ECO:0000259" key="4">
    <source>
        <dbReference type="Pfam" id="PF11262"/>
    </source>
</evidence>
<dbReference type="GO" id="GO:0003729">
    <property type="term" value="F:mRNA binding"/>
    <property type="evidence" value="ECO:0007669"/>
    <property type="project" value="TreeGrafter"/>
</dbReference>
<feature type="coiled-coil region" evidence="2">
    <location>
        <begin position="189"/>
        <end position="237"/>
    </location>
</feature>
<evidence type="ECO:0000256" key="3">
    <source>
        <dbReference type="SAM" id="MobiDB-lite"/>
    </source>
</evidence>
<dbReference type="PANTHER" id="PTHR21597:SF0">
    <property type="entry name" value="THO COMPLEX SUBUNIT 2"/>
    <property type="match status" value="1"/>
</dbReference>
<dbReference type="InterPro" id="IPR021418">
    <property type="entry name" value="THO_THOC2_C"/>
</dbReference>
<feature type="compositionally biased region" description="Basic and acidic residues" evidence="3">
    <location>
        <begin position="610"/>
        <end position="673"/>
    </location>
</feature>
<feature type="compositionally biased region" description="Basic and acidic residues" evidence="3">
    <location>
        <begin position="517"/>
        <end position="534"/>
    </location>
</feature>
<protein>
    <recommendedName>
        <fullName evidence="4">THO complex subunitTHOC2 C-terminal domain-containing protein</fullName>
    </recommendedName>
</protein>
<evidence type="ECO:0000313" key="5">
    <source>
        <dbReference type="EMBL" id="CAB3401544.1"/>
    </source>
</evidence>
<evidence type="ECO:0000313" key="6">
    <source>
        <dbReference type="Proteomes" id="UP000494206"/>
    </source>
</evidence>
<dbReference type="GO" id="GO:0006406">
    <property type="term" value="P:mRNA export from nucleus"/>
    <property type="evidence" value="ECO:0007669"/>
    <property type="project" value="InterPro"/>
</dbReference>
<dbReference type="OrthoDB" id="29024at2759"/>
<dbReference type="AlphaFoldDB" id="A0A8S1EQ89"/>
<dbReference type="GO" id="GO:0006397">
    <property type="term" value="P:mRNA processing"/>
    <property type="evidence" value="ECO:0007669"/>
    <property type="project" value="InterPro"/>
</dbReference>
<gene>
    <name evidence="5" type="ORF">CBOVIS_LOCUS4280</name>
</gene>